<evidence type="ECO:0000313" key="2">
    <source>
        <dbReference type="EMBL" id="GAA5063208.1"/>
    </source>
</evidence>
<comment type="caution">
    <text evidence="2">The sequence shown here is derived from an EMBL/GenBank/DDBJ whole genome shotgun (WGS) entry which is preliminary data.</text>
</comment>
<reference evidence="3" key="1">
    <citation type="journal article" date="2019" name="Int. J. Syst. Evol. Microbiol.">
        <title>The Global Catalogue of Microorganisms (GCM) 10K type strain sequencing project: providing services to taxonomists for standard genome sequencing and annotation.</title>
        <authorList>
            <consortium name="The Broad Institute Genomics Platform"/>
            <consortium name="The Broad Institute Genome Sequencing Center for Infectious Disease"/>
            <person name="Wu L."/>
            <person name="Ma J."/>
        </authorList>
    </citation>
    <scope>NUCLEOTIDE SEQUENCE [LARGE SCALE GENOMIC DNA]</scope>
    <source>
        <strain evidence="3">JCM 18410</strain>
    </source>
</reference>
<protein>
    <recommendedName>
        <fullName evidence="4">Acyl-CoA carboxylase subunit epsilon</fullName>
    </recommendedName>
</protein>
<accession>A0ABP9KPJ4</accession>
<gene>
    <name evidence="2" type="ORF">GCM10023336_42280</name>
</gene>
<organism evidence="2 3">
    <name type="scientific">Streptomyces similanensis</name>
    <dbReference type="NCBI Taxonomy" id="1274988"/>
    <lineage>
        <taxon>Bacteria</taxon>
        <taxon>Bacillati</taxon>
        <taxon>Actinomycetota</taxon>
        <taxon>Actinomycetes</taxon>
        <taxon>Kitasatosporales</taxon>
        <taxon>Streptomycetaceae</taxon>
        <taxon>Streptomyces</taxon>
    </lineage>
</organism>
<name>A0ABP9KPJ4_9ACTN</name>
<evidence type="ECO:0000256" key="1">
    <source>
        <dbReference type="SAM" id="MobiDB-lite"/>
    </source>
</evidence>
<dbReference type="Proteomes" id="UP001500124">
    <property type="component" value="Unassembled WGS sequence"/>
</dbReference>
<evidence type="ECO:0008006" key="4">
    <source>
        <dbReference type="Google" id="ProtNLM"/>
    </source>
</evidence>
<proteinExistence type="predicted"/>
<keyword evidence="3" id="KW-1185">Reference proteome</keyword>
<feature type="region of interest" description="Disordered" evidence="1">
    <location>
        <begin position="1"/>
        <end position="24"/>
    </location>
</feature>
<dbReference type="EMBL" id="BAABKC010000059">
    <property type="protein sequence ID" value="GAA5063208.1"/>
    <property type="molecule type" value="Genomic_DNA"/>
</dbReference>
<sequence>MVAVSGQFDGAVEGGRLPGPQRPVPVAAVAAGGVAASGGTPGRQRSYAARWRRRRGTTDALETWWN</sequence>
<evidence type="ECO:0000313" key="3">
    <source>
        <dbReference type="Proteomes" id="UP001500124"/>
    </source>
</evidence>